<proteinExistence type="predicted"/>
<accession>A0A1G7KD23</accession>
<evidence type="ECO:0000313" key="2">
    <source>
        <dbReference type="EMBL" id="SDF35123.1"/>
    </source>
</evidence>
<sequence length="163" mass="17714">MSRQYSSVHRPADANLTVTDEHGTVRVQKLVSQGERLEITDGDDDIKLDSLLLEGLSWQRERGVLADVIGGLDDPDPVPLTGGDPDDSGGEVSISNEYSHTTVRKIHTEAGEAIQIETPARGTSINLGVRSLRALTSVSDTYVFSEWFRTPFGPEDDPVEGPL</sequence>
<reference evidence="3" key="1">
    <citation type="submission" date="2016-10" db="EMBL/GenBank/DDBJ databases">
        <authorList>
            <person name="Varghese N."/>
            <person name="Submissions S."/>
        </authorList>
    </citation>
    <scope>NUCLEOTIDE SEQUENCE [LARGE SCALE GENOMIC DNA]</scope>
    <source>
        <strain evidence="3">IBRC-M 10760</strain>
    </source>
</reference>
<evidence type="ECO:0000313" key="3">
    <source>
        <dbReference type="Proteomes" id="UP000199076"/>
    </source>
</evidence>
<organism evidence="2 3">
    <name type="scientific">Halorientalis regularis</name>
    <dbReference type="NCBI Taxonomy" id="660518"/>
    <lineage>
        <taxon>Archaea</taxon>
        <taxon>Methanobacteriati</taxon>
        <taxon>Methanobacteriota</taxon>
        <taxon>Stenosarchaea group</taxon>
        <taxon>Halobacteria</taxon>
        <taxon>Halobacteriales</taxon>
        <taxon>Haloarculaceae</taxon>
        <taxon>Halorientalis</taxon>
    </lineage>
</organism>
<name>A0A1G7KD23_9EURY</name>
<feature type="region of interest" description="Disordered" evidence="1">
    <location>
        <begin position="69"/>
        <end position="97"/>
    </location>
</feature>
<dbReference type="OrthoDB" id="275173at2157"/>
<keyword evidence="3" id="KW-1185">Reference proteome</keyword>
<dbReference type="EMBL" id="FNBK01000005">
    <property type="protein sequence ID" value="SDF35123.1"/>
    <property type="molecule type" value="Genomic_DNA"/>
</dbReference>
<dbReference type="Proteomes" id="UP000199076">
    <property type="component" value="Unassembled WGS sequence"/>
</dbReference>
<evidence type="ECO:0000256" key="1">
    <source>
        <dbReference type="SAM" id="MobiDB-lite"/>
    </source>
</evidence>
<gene>
    <name evidence="2" type="ORF">SAMN05216218_105260</name>
</gene>
<protein>
    <submittedName>
        <fullName evidence="2">Uncharacterized protein</fullName>
    </submittedName>
</protein>
<dbReference type="RefSeq" id="WP_092690701.1">
    <property type="nucleotide sequence ID" value="NZ_FNBK01000005.1"/>
</dbReference>
<dbReference type="STRING" id="660518.SAMN05216218_105260"/>
<dbReference type="AlphaFoldDB" id="A0A1G7KD23"/>